<keyword evidence="2" id="KW-1185">Reference proteome</keyword>
<name>A0AAV1C432_OLDCO</name>
<evidence type="ECO:0000313" key="2">
    <source>
        <dbReference type="Proteomes" id="UP001161247"/>
    </source>
</evidence>
<evidence type="ECO:0000313" key="1">
    <source>
        <dbReference type="EMBL" id="CAI9089928.1"/>
    </source>
</evidence>
<dbReference type="AlphaFoldDB" id="A0AAV1C432"/>
<gene>
    <name evidence="1" type="ORF">OLC1_LOCUS2185</name>
</gene>
<protein>
    <submittedName>
        <fullName evidence="1">OLC1v1024581C1</fullName>
    </submittedName>
</protein>
<sequence>MNLIMSSIDSSYEAPGNDTTLQLGTKNYPSISNPADIHISSKAPKAPLFAIKPTSNSSTTQLISFGSSSSSSATFSTNNEAGKSGSNLVRLNTRFFASTEKRTDHFPAMISFKENKNMDFSASAASSSSSSSAS</sequence>
<dbReference type="Proteomes" id="UP001161247">
    <property type="component" value="Chromosome 1"/>
</dbReference>
<proteinExistence type="predicted"/>
<accession>A0AAV1C432</accession>
<reference evidence="1" key="1">
    <citation type="submission" date="2023-03" db="EMBL/GenBank/DDBJ databases">
        <authorList>
            <person name="Julca I."/>
        </authorList>
    </citation>
    <scope>NUCLEOTIDE SEQUENCE</scope>
</reference>
<dbReference type="EMBL" id="OX459118">
    <property type="protein sequence ID" value="CAI9089928.1"/>
    <property type="molecule type" value="Genomic_DNA"/>
</dbReference>
<organism evidence="1 2">
    <name type="scientific">Oldenlandia corymbosa var. corymbosa</name>
    <dbReference type="NCBI Taxonomy" id="529605"/>
    <lineage>
        <taxon>Eukaryota</taxon>
        <taxon>Viridiplantae</taxon>
        <taxon>Streptophyta</taxon>
        <taxon>Embryophyta</taxon>
        <taxon>Tracheophyta</taxon>
        <taxon>Spermatophyta</taxon>
        <taxon>Magnoliopsida</taxon>
        <taxon>eudicotyledons</taxon>
        <taxon>Gunneridae</taxon>
        <taxon>Pentapetalae</taxon>
        <taxon>asterids</taxon>
        <taxon>lamiids</taxon>
        <taxon>Gentianales</taxon>
        <taxon>Rubiaceae</taxon>
        <taxon>Rubioideae</taxon>
        <taxon>Spermacoceae</taxon>
        <taxon>Hedyotis-Oldenlandia complex</taxon>
        <taxon>Oldenlandia</taxon>
    </lineage>
</organism>